<dbReference type="Proteomes" id="UP000215902">
    <property type="component" value="Unassembled WGS sequence"/>
</dbReference>
<dbReference type="InterPro" id="IPR014001">
    <property type="entry name" value="Helicase_ATP-bd"/>
</dbReference>
<keyword evidence="6" id="KW-1185">Reference proteome</keyword>
<dbReference type="InterPro" id="IPR038718">
    <property type="entry name" value="SNF2-like_sf"/>
</dbReference>
<dbReference type="SMART" id="SM00487">
    <property type="entry name" value="DEXDc"/>
    <property type="match status" value="1"/>
</dbReference>
<feature type="domain" description="Helicase ATP-binding" evidence="3">
    <location>
        <begin position="289"/>
        <end position="460"/>
    </location>
</feature>
<dbReference type="InterPro" id="IPR049730">
    <property type="entry name" value="SNF2/RAD54-like_C"/>
</dbReference>
<dbReference type="GO" id="GO:0000724">
    <property type="term" value="P:double-strand break repair via homologous recombination"/>
    <property type="evidence" value="ECO:0007669"/>
    <property type="project" value="TreeGrafter"/>
</dbReference>
<protein>
    <recommendedName>
        <fullName evidence="7">DNA repair and recombination protein RAD54B</fullName>
    </recommendedName>
</protein>
<dbReference type="SUPFAM" id="SSF52540">
    <property type="entry name" value="P-loop containing nucleoside triphosphate hydrolases"/>
    <property type="match status" value="2"/>
</dbReference>
<dbReference type="Gene3D" id="3.40.50.10810">
    <property type="entry name" value="Tandem AAA-ATPase domain"/>
    <property type="match status" value="1"/>
</dbReference>
<dbReference type="GO" id="GO:0005634">
    <property type="term" value="C:nucleus"/>
    <property type="evidence" value="ECO:0007669"/>
    <property type="project" value="TreeGrafter"/>
</dbReference>
<dbReference type="CDD" id="cd18793">
    <property type="entry name" value="SF2_C_SNF"/>
    <property type="match status" value="1"/>
</dbReference>
<dbReference type="Gene3D" id="1.20.120.850">
    <property type="entry name" value="SWI2/SNF2 ATPases, N-terminal domain"/>
    <property type="match status" value="1"/>
</dbReference>
<evidence type="ECO:0000313" key="5">
    <source>
        <dbReference type="EMBL" id="PAA52055.1"/>
    </source>
</evidence>
<accession>A0A267DS57</accession>
<dbReference type="GO" id="GO:0015616">
    <property type="term" value="F:DNA translocase activity"/>
    <property type="evidence" value="ECO:0007669"/>
    <property type="project" value="TreeGrafter"/>
</dbReference>
<dbReference type="InterPro" id="IPR050496">
    <property type="entry name" value="SNF2_RAD54_helicase_repair"/>
</dbReference>
<dbReference type="PROSITE" id="PS51194">
    <property type="entry name" value="HELICASE_CTER"/>
    <property type="match status" value="1"/>
</dbReference>
<feature type="region of interest" description="Disordered" evidence="2">
    <location>
        <begin position="1"/>
        <end position="67"/>
    </location>
</feature>
<dbReference type="Gene3D" id="3.40.50.300">
    <property type="entry name" value="P-loop containing nucleotide triphosphate hydrolases"/>
    <property type="match status" value="1"/>
</dbReference>
<dbReference type="SMART" id="SM00490">
    <property type="entry name" value="HELICc"/>
    <property type="match status" value="1"/>
</dbReference>
<evidence type="ECO:0000313" key="6">
    <source>
        <dbReference type="Proteomes" id="UP000215902"/>
    </source>
</evidence>
<evidence type="ECO:0000256" key="2">
    <source>
        <dbReference type="SAM" id="MobiDB-lite"/>
    </source>
</evidence>
<feature type="non-terminal residue" evidence="5">
    <location>
        <position position="1"/>
    </location>
</feature>
<evidence type="ECO:0000256" key="1">
    <source>
        <dbReference type="ARBA" id="ARBA00022801"/>
    </source>
</evidence>
<feature type="compositionally biased region" description="Polar residues" evidence="2">
    <location>
        <begin position="1"/>
        <end position="22"/>
    </location>
</feature>
<feature type="compositionally biased region" description="Polar residues" evidence="2">
    <location>
        <begin position="168"/>
        <end position="181"/>
    </location>
</feature>
<reference evidence="5 6" key="1">
    <citation type="submission" date="2017-06" db="EMBL/GenBank/DDBJ databases">
        <title>A platform for efficient transgenesis in Macrostomum lignano, a flatworm model organism for stem cell research.</title>
        <authorList>
            <person name="Berezikov E."/>
        </authorList>
    </citation>
    <scope>NUCLEOTIDE SEQUENCE [LARGE SCALE GENOMIC DNA]</scope>
    <source>
        <strain evidence="5">DV1</strain>
        <tissue evidence="5">Whole organism</tissue>
    </source>
</reference>
<sequence length="969" mass="103237">QEINNSMRRSGAPSQSAYQSWHQAKRPCLAQQQQQQQQPKQPASSVCLRESSNSQEQQPGSGDAKPAAEGRQFACVWGKNSAKKHKVWEGDGLLRVLGARTAVLLDAATGAVLGRGCDLKPAELAELDEGSRLSLGGRLVEICGPAGPIEAPPQPSASSQSNSDQPVAAQQPQSLDGQNLSEQAAATAAAVACRARAAFKPVALSTAEAVPPPRVPAGLAAGVDPDAFVLPPPPPTLLWDRDRGADTRDVEAGDDGGELYDVVVDRRLTARLRRHQRDGVAFLYSCVLGSQVPGSYGAILADAMGLGKTLQSISLVWTLLHSSPYSATKPLVRRALIVTPGSLVANWRLEFYKWLPWARSLLDSRMLYCVGHEGARPEDYRGQAVLLISYEMLLRWAARLSEHSFDLLICDEGHRLKNAATQTAQALAAVGAKRRIVLTGTPVQNDLDELYTLVDFVSPGRLGNWPQFRAAFVERIAAAADSAATEDQLDKGRAAAEKLSRLIAPMVLRRCHEDIDSAGSLPPKRELVIFCRPSDLQRRLFDVVCGCAAAVEVLSDELGHTARLADGEHLRLIGLLRKVASDPALLHAHLVAKQQAAGGRGGNSKNYDDLSRQLMSEFPLDFDADGGLNELIDDNLVATSSSGKLSVTSHLLQRICRGRRRNCVLASNSTKTLDLLGRLCAALGLASLRLDGATPTATRQRLVDQFNDTRCVGVGGGRVLLLSTKAGGVGLNLTGASDLILFDIDWNPANDAQATARIWREGQRRPCSVYRLLTAGSIEERIFLRQVKKLGLSRSILDSASGAASALISGANGSKKSSTPRFTRQELAELFTFVGDTDCLAHDCLNCRCLGSGGGDDEQPAAPPQQPPPAPAAVRRCQLGYNFADSETASTLLESTTDRRQRGGGGGGPVGSGGLALLSDWHHVSAAAAAASGSDFAGFGGFEQTLMAAGDSVSFVMWHEVGGWEAASD</sequence>
<dbReference type="PANTHER" id="PTHR45629">
    <property type="entry name" value="SNF2/RAD54 FAMILY MEMBER"/>
    <property type="match status" value="1"/>
</dbReference>
<evidence type="ECO:0008006" key="7">
    <source>
        <dbReference type="Google" id="ProtNLM"/>
    </source>
</evidence>
<dbReference type="InterPro" id="IPR001650">
    <property type="entry name" value="Helicase_C-like"/>
</dbReference>
<dbReference type="GO" id="GO:0007131">
    <property type="term" value="P:reciprocal meiotic recombination"/>
    <property type="evidence" value="ECO:0007669"/>
    <property type="project" value="TreeGrafter"/>
</dbReference>
<gene>
    <name evidence="5" type="ORF">BOX15_Mlig014990g1</name>
</gene>
<feature type="region of interest" description="Disordered" evidence="2">
    <location>
        <begin position="144"/>
        <end position="181"/>
    </location>
</feature>
<feature type="compositionally biased region" description="Polar residues" evidence="2">
    <location>
        <begin position="39"/>
        <end position="60"/>
    </location>
</feature>
<dbReference type="Pfam" id="PF00176">
    <property type="entry name" value="SNF2-rel_dom"/>
    <property type="match status" value="1"/>
</dbReference>
<dbReference type="GO" id="GO:0005524">
    <property type="term" value="F:ATP binding"/>
    <property type="evidence" value="ECO:0007669"/>
    <property type="project" value="InterPro"/>
</dbReference>
<feature type="compositionally biased region" description="Low complexity" evidence="2">
    <location>
        <begin position="156"/>
        <end position="166"/>
    </location>
</feature>
<dbReference type="EMBL" id="NIVC01003307">
    <property type="protein sequence ID" value="PAA52055.1"/>
    <property type="molecule type" value="Genomic_DNA"/>
</dbReference>
<dbReference type="PANTHER" id="PTHR45629:SF7">
    <property type="entry name" value="DNA EXCISION REPAIR PROTEIN ERCC-6-RELATED"/>
    <property type="match status" value="1"/>
</dbReference>
<dbReference type="OrthoDB" id="413460at2759"/>
<evidence type="ECO:0000259" key="4">
    <source>
        <dbReference type="PROSITE" id="PS51194"/>
    </source>
</evidence>
<dbReference type="Pfam" id="PF00271">
    <property type="entry name" value="Helicase_C"/>
    <property type="match status" value="1"/>
</dbReference>
<dbReference type="InterPro" id="IPR027417">
    <property type="entry name" value="P-loop_NTPase"/>
</dbReference>
<organism evidence="5 6">
    <name type="scientific">Macrostomum lignano</name>
    <dbReference type="NCBI Taxonomy" id="282301"/>
    <lineage>
        <taxon>Eukaryota</taxon>
        <taxon>Metazoa</taxon>
        <taxon>Spiralia</taxon>
        <taxon>Lophotrochozoa</taxon>
        <taxon>Platyhelminthes</taxon>
        <taxon>Rhabditophora</taxon>
        <taxon>Macrostomorpha</taxon>
        <taxon>Macrostomida</taxon>
        <taxon>Macrostomidae</taxon>
        <taxon>Macrostomum</taxon>
    </lineage>
</organism>
<dbReference type="InterPro" id="IPR000330">
    <property type="entry name" value="SNF2_N"/>
</dbReference>
<comment type="caution">
    <text evidence="5">The sequence shown here is derived from an EMBL/GenBank/DDBJ whole genome shotgun (WGS) entry which is preliminary data.</text>
</comment>
<dbReference type="PROSITE" id="PS51192">
    <property type="entry name" value="HELICASE_ATP_BIND_1"/>
    <property type="match status" value="1"/>
</dbReference>
<keyword evidence="1" id="KW-0378">Hydrolase</keyword>
<dbReference type="AlphaFoldDB" id="A0A267DS57"/>
<name>A0A267DS57_9PLAT</name>
<evidence type="ECO:0000259" key="3">
    <source>
        <dbReference type="PROSITE" id="PS51192"/>
    </source>
</evidence>
<dbReference type="GO" id="GO:0016787">
    <property type="term" value="F:hydrolase activity"/>
    <property type="evidence" value="ECO:0007669"/>
    <property type="project" value="UniProtKB-KW"/>
</dbReference>
<proteinExistence type="predicted"/>
<feature type="domain" description="Helicase C-terminal" evidence="4">
    <location>
        <begin position="650"/>
        <end position="808"/>
    </location>
</feature>
<dbReference type="STRING" id="282301.A0A267DS57"/>